<dbReference type="EMBL" id="CP024847">
    <property type="protein sequence ID" value="AUR52818.1"/>
    <property type="molecule type" value="Genomic_DNA"/>
</dbReference>
<keyword evidence="3" id="KW-1185">Reference proteome</keyword>
<dbReference type="RefSeq" id="WP_102952105.1">
    <property type="nucleotide sequence ID" value="NZ_CP024847.1"/>
</dbReference>
<dbReference type="Pfam" id="PF01150">
    <property type="entry name" value="GDA1_CD39"/>
    <property type="match status" value="1"/>
</dbReference>
<dbReference type="Gene3D" id="3.30.420.150">
    <property type="entry name" value="Exopolyphosphatase. Domain 2"/>
    <property type="match status" value="1"/>
</dbReference>
<dbReference type="GO" id="GO:0016020">
    <property type="term" value="C:membrane"/>
    <property type="evidence" value="ECO:0007669"/>
    <property type="project" value="TreeGrafter"/>
</dbReference>
<dbReference type="Proteomes" id="UP000236655">
    <property type="component" value="Chromosome"/>
</dbReference>
<dbReference type="GO" id="GO:0017111">
    <property type="term" value="F:ribonucleoside triphosphate phosphatase activity"/>
    <property type="evidence" value="ECO:0007669"/>
    <property type="project" value="TreeGrafter"/>
</dbReference>
<protein>
    <submittedName>
        <fullName evidence="2">Uncharacterized protein</fullName>
    </submittedName>
</protein>
<proteinExistence type="predicted"/>
<keyword evidence="1" id="KW-0378">Hydrolase</keyword>
<name>A0A2I7N8P3_9NEIS</name>
<evidence type="ECO:0000313" key="3">
    <source>
        <dbReference type="Proteomes" id="UP000236655"/>
    </source>
</evidence>
<evidence type="ECO:0000313" key="2">
    <source>
        <dbReference type="EMBL" id="AUR52818.1"/>
    </source>
</evidence>
<gene>
    <name evidence="2" type="ORF">CUN60_11105</name>
</gene>
<dbReference type="InterPro" id="IPR000407">
    <property type="entry name" value="GDA1_CD39_NTPase"/>
</dbReference>
<evidence type="ECO:0000256" key="1">
    <source>
        <dbReference type="ARBA" id="ARBA00022801"/>
    </source>
</evidence>
<dbReference type="GO" id="GO:0009134">
    <property type="term" value="P:nucleoside diphosphate catabolic process"/>
    <property type="evidence" value="ECO:0007669"/>
    <property type="project" value="TreeGrafter"/>
</dbReference>
<dbReference type="PROSITE" id="PS51257">
    <property type="entry name" value="PROKAR_LIPOPROTEIN"/>
    <property type="match status" value="1"/>
</dbReference>
<dbReference type="Gene3D" id="3.30.420.40">
    <property type="match status" value="1"/>
</dbReference>
<reference evidence="3" key="1">
    <citation type="submission" date="2017-11" db="EMBL/GenBank/DDBJ databases">
        <authorList>
            <person name="Chan K.G."/>
            <person name="Lee L.S."/>
        </authorList>
    </citation>
    <scope>NUCLEOTIDE SEQUENCE [LARGE SCALE GENOMIC DNA]</scope>
    <source>
        <strain evidence="3">DSM 100970</strain>
    </source>
</reference>
<dbReference type="OrthoDB" id="3698573at2"/>
<dbReference type="KEGG" id="nba:CUN60_11105"/>
<dbReference type="PANTHER" id="PTHR11782:SF83">
    <property type="entry name" value="GUANOSINE-DIPHOSPHATASE"/>
    <property type="match status" value="1"/>
</dbReference>
<dbReference type="GO" id="GO:0004382">
    <property type="term" value="F:GDP phosphatase activity"/>
    <property type="evidence" value="ECO:0007669"/>
    <property type="project" value="TreeGrafter"/>
</dbReference>
<dbReference type="GO" id="GO:0045134">
    <property type="term" value="F:UDP phosphatase activity"/>
    <property type="evidence" value="ECO:0007669"/>
    <property type="project" value="TreeGrafter"/>
</dbReference>
<dbReference type="CDD" id="cd24003">
    <property type="entry name" value="ASKHA_NBD_GDA1_CD39_NTPase"/>
    <property type="match status" value="1"/>
</dbReference>
<dbReference type="PANTHER" id="PTHR11782">
    <property type="entry name" value="ADENOSINE/GUANOSINE DIPHOSPHATASE"/>
    <property type="match status" value="1"/>
</dbReference>
<accession>A0A2I7N8P3</accession>
<dbReference type="AlphaFoldDB" id="A0A2I7N8P3"/>
<sequence length="520" mass="55383">MLIKHKKNPILLTVLSIISGAILTGCNSGSSSSSASSQPVYTILFDAGSSGTRLSLYKVIPGNGGYPQITKLSEKEYNDNGINDFLNGNGTIELVDKAGVNTLPGGTRPVNCTGGTEQTTGKQVQIIGLGESDVSPCVLAPLLNSQDTTLAANNLTRSQVKTELFATAGMRTEDTRNGGSYSTESITAYYQIMKTYVAGMGFATGEFKTINGNSEEGVWTWINLNDYYYNVFGGNTTVSATIQQPVGDFEVGGSSMQIAFPTNTTPNPTGNVYKVTINGKTFNVYSKSFLGLGADDARKYVRAYNYSNQNGGLDCFATGATESSTTEDSGISLYPSTTLTPNIFPGNTVTTTPWFTLSASALNLQGNPNYSLNTCSAKYDTVISQVISLARNNNGTLNEGNTATWAEFKQTLETSTSPFVGVDNFYYTAADLNLAESTNFNPTTFENNLVSKCSTVIAGNKLQIQAICANGTFMNSFLFAATNGLFNGSTASFSGVLPSKINGVTVLTWTRGYLLQKYAN</sequence>
<organism evidence="2 3">
    <name type="scientific">Aquella oligotrophica</name>
    <dbReference type="NCBI Taxonomy" id="2067065"/>
    <lineage>
        <taxon>Bacteria</taxon>
        <taxon>Pseudomonadati</taxon>
        <taxon>Pseudomonadota</taxon>
        <taxon>Betaproteobacteria</taxon>
        <taxon>Neisseriales</taxon>
        <taxon>Neisseriaceae</taxon>
        <taxon>Aquella</taxon>
    </lineage>
</organism>